<feature type="domain" description="RecX first three-helical" evidence="8">
    <location>
        <begin position="10"/>
        <end position="45"/>
    </location>
</feature>
<dbReference type="Pfam" id="PF21981">
    <property type="entry name" value="RecX_HTH3"/>
    <property type="match status" value="1"/>
</dbReference>
<dbReference type="Pfam" id="PF02631">
    <property type="entry name" value="RecX_HTH2"/>
    <property type="match status" value="1"/>
</dbReference>
<dbReference type="PANTHER" id="PTHR33602:SF1">
    <property type="entry name" value="REGULATORY PROTEIN RECX FAMILY PROTEIN"/>
    <property type="match status" value="1"/>
</dbReference>
<dbReference type="Gene3D" id="1.10.10.10">
    <property type="entry name" value="Winged helix-like DNA-binding domain superfamily/Winged helix DNA-binding domain"/>
    <property type="match status" value="3"/>
</dbReference>
<accession>A0A370GHH6</accession>
<comment type="subcellular location">
    <subcellularLocation>
        <location evidence="1 5">Cytoplasm</location>
    </subcellularLocation>
</comment>
<proteinExistence type="inferred from homology"/>
<evidence type="ECO:0000256" key="5">
    <source>
        <dbReference type="HAMAP-Rule" id="MF_01114"/>
    </source>
</evidence>
<dbReference type="InterPro" id="IPR003783">
    <property type="entry name" value="Regulatory_RecX"/>
</dbReference>
<evidence type="ECO:0000256" key="1">
    <source>
        <dbReference type="ARBA" id="ARBA00004496"/>
    </source>
</evidence>
<dbReference type="InterPro" id="IPR053925">
    <property type="entry name" value="RecX_HTH_3rd"/>
</dbReference>
<keyword evidence="4 5" id="KW-0963">Cytoplasm</keyword>
<dbReference type="GO" id="GO:0006282">
    <property type="term" value="P:regulation of DNA repair"/>
    <property type="evidence" value="ECO:0007669"/>
    <property type="project" value="UniProtKB-UniRule"/>
</dbReference>
<organism evidence="9 10">
    <name type="scientific">Aquicella lusitana</name>
    <dbReference type="NCBI Taxonomy" id="254246"/>
    <lineage>
        <taxon>Bacteria</taxon>
        <taxon>Pseudomonadati</taxon>
        <taxon>Pseudomonadota</taxon>
        <taxon>Gammaproteobacteria</taxon>
        <taxon>Legionellales</taxon>
        <taxon>Coxiellaceae</taxon>
        <taxon>Aquicella</taxon>
    </lineage>
</organism>
<name>A0A370GHH6_9COXI</name>
<dbReference type="Proteomes" id="UP000254720">
    <property type="component" value="Unassembled WGS sequence"/>
</dbReference>
<comment type="caution">
    <text evidence="9">The sequence shown here is derived from an EMBL/GenBank/DDBJ whole genome shotgun (WGS) entry which is preliminary data.</text>
</comment>
<dbReference type="InterPro" id="IPR036388">
    <property type="entry name" value="WH-like_DNA-bd_sf"/>
</dbReference>
<evidence type="ECO:0000313" key="9">
    <source>
        <dbReference type="EMBL" id="RDI42810.1"/>
    </source>
</evidence>
<evidence type="ECO:0000259" key="8">
    <source>
        <dbReference type="Pfam" id="PF21982"/>
    </source>
</evidence>
<evidence type="ECO:0000313" key="10">
    <source>
        <dbReference type="Proteomes" id="UP000254720"/>
    </source>
</evidence>
<dbReference type="RefSeq" id="WP_114834475.1">
    <property type="nucleotide sequence ID" value="NZ_LR699114.1"/>
</dbReference>
<feature type="domain" description="RecX third three-helical" evidence="7">
    <location>
        <begin position="103"/>
        <end position="143"/>
    </location>
</feature>
<evidence type="ECO:0000256" key="4">
    <source>
        <dbReference type="ARBA" id="ARBA00022490"/>
    </source>
</evidence>
<dbReference type="PANTHER" id="PTHR33602">
    <property type="entry name" value="REGULATORY PROTEIN RECX FAMILY PROTEIN"/>
    <property type="match status" value="1"/>
</dbReference>
<dbReference type="AlphaFoldDB" id="A0A370GHH6"/>
<dbReference type="GO" id="GO:0005737">
    <property type="term" value="C:cytoplasm"/>
    <property type="evidence" value="ECO:0007669"/>
    <property type="project" value="UniProtKB-SubCell"/>
</dbReference>
<dbReference type="EMBL" id="QQAX01000012">
    <property type="protein sequence ID" value="RDI42810.1"/>
    <property type="molecule type" value="Genomic_DNA"/>
</dbReference>
<keyword evidence="10" id="KW-1185">Reference proteome</keyword>
<reference evidence="9 10" key="1">
    <citation type="submission" date="2018-07" db="EMBL/GenBank/DDBJ databases">
        <title>Genomic Encyclopedia of Type Strains, Phase IV (KMG-IV): sequencing the most valuable type-strain genomes for metagenomic binning, comparative biology and taxonomic classification.</title>
        <authorList>
            <person name="Goeker M."/>
        </authorList>
    </citation>
    <scope>NUCLEOTIDE SEQUENCE [LARGE SCALE GENOMIC DNA]</scope>
    <source>
        <strain evidence="9 10">DSM 16500</strain>
    </source>
</reference>
<dbReference type="InterPro" id="IPR053924">
    <property type="entry name" value="RecX_HTH_2nd"/>
</dbReference>
<feature type="domain" description="RecX second three-helical" evidence="6">
    <location>
        <begin position="52"/>
        <end position="92"/>
    </location>
</feature>
<dbReference type="Pfam" id="PF21982">
    <property type="entry name" value="RecX_HTH1"/>
    <property type="match status" value="1"/>
</dbReference>
<dbReference type="OrthoDB" id="7066780at2"/>
<dbReference type="HAMAP" id="MF_01114">
    <property type="entry name" value="RecX"/>
    <property type="match status" value="1"/>
</dbReference>
<evidence type="ECO:0000259" key="7">
    <source>
        <dbReference type="Pfam" id="PF21981"/>
    </source>
</evidence>
<evidence type="ECO:0000256" key="2">
    <source>
        <dbReference type="ARBA" id="ARBA00009695"/>
    </source>
</evidence>
<evidence type="ECO:0000256" key="3">
    <source>
        <dbReference type="ARBA" id="ARBA00018111"/>
    </source>
</evidence>
<evidence type="ECO:0000259" key="6">
    <source>
        <dbReference type="Pfam" id="PF02631"/>
    </source>
</evidence>
<protein>
    <recommendedName>
        <fullName evidence="3 5">Regulatory protein RecX</fullName>
    </recommendedName>
</protein>
<comment type="function">
    <text evidence="5">Modulates RecA activity.</text>
</comment>
<dbReference type="InterPro" id="IPR053926">
    <property type="entry name" value="RecX_HTH_1st"/>
</dbReference>
<gene>
    <name evidence="5" type="primary">recX</name>
    <name evidence="9" type="ORF">C8D86_1127</name>
</gene>
<sequence>MTKSPFHRTVLNWLSRRDYSQQEIRQKLKAKSCTPDEIETLIADLLQAGLINDLRFAENFVYWRSKKGYGPHRIAAELQARGIADDVIAEKLSVPADVWLAEIHKVWQKHFKGKQPTNFKERAKQIRFLQYRGFTREQVDSVLLNKDAEIERIDV</sequence>
<comment type="similarity">
    <text evidence="2 5">Belongs to the RecX family.</text>
</comment>